<proteinExistence type="predicted"/>
<keyword evidence="1" id="KW-0812">Transmembrane</keyword>
<evidence type="ECO:0000313" key="2">
    <source>
        <dbReference type="EMBL" id="UJG40011.1"/>
    </source>
</evidence>
<sequence length="231" mass="26163">MVSNEEKQKKIFNTEINKFSFLAITGSILFTIAAAINLSNRTIQYLRAVNWFFDYIFAAVIALSLIPIALSFGGIADLYFKDHVRKEGMQGRTYLLIYAIGEILKPFTIGSVVFGSFAILISLASRAIGFRKIDLMLTRIKKITDIKVGSILYQIFGFYSIIVSVIASIANAAGDEEFLIYLLVFNGTIETILMIMIGVKIIVDVTIIKRYIKRKKIKPRYMRIYGTIREK</sequence>
<name>A0A9Y1BJJ7_9ARCH</name>
<feature type="transmembrane region" description="Helical" evidence="1">
    <location>
        <begin position="51"/>
        <end position="76"/>
    </location>
</feature>
<evidence type="ECO:0000256" key="1">
    <source>
        <dbReference type="SAM" id="Phobius"/>
    </source>
</evidence>
<dbReference type="AlphaFoldDB" id="A0A9Y1BJJ7"/>
<feature type="transmembrane region" description="Helical" evidence="1">
    <location>
        <begin position="96"/>
        <end position="129"/>
    </location>
</feature>
<accession>A0A9Y1BJJ7</accession>
<feature type="transmembrane region" description="Helical" evidence="1">
    <location>
        <begin position="178"/>
        <end position="208"/>
    </location>
</feature>
<reference evidence="2" key="1">
    <citation type="journal article" date="2022" name="Nat. Microbiol.">
        <title>Unique mobile elements and scalable gene flow at the prokaryote-eukaryote boundary revealed by circularized Asgard archaea genomes.</title>
        <authorList>
            <person name="Wu F."/>
            <person name="Speth D.R."/>
            <person name="Philosof A."/>
            <person name="Cremiere A."/>
            <person name="Narayanan A."/>
            <person name="Barco R.A."/>
            <person name="Connon S.A."/>
            <person name="Amend J.P."/>
            <person name="Antoshechkin I.A."/>
            <person name="Orphan V.J."/>
        </authorList>
    </citation>
    <scope>NUCLEOTIDE SEQUENCE</scope>
    <source>
        <strain evidence="2">PM71</strain>
    </source>
</reference>
<gene>
    <name evidence="2" type="ORF">K9W45_09180</name>
</gene>
<feature type="transmembrane region" description="Helical" evidence="1">
    <location>
        <begin position="150"/>
        <end position="172"/>
    </location>
</feature>
<organism evidence="2">
    <name type="scientific">Candidatus Heimdallarchaeum aukensis</name>
    <dbReference type="NCBI Taxonomy" id="2876573"/>
    <lineage>
        <taxon>Archaea</taxon>
        <taxon>Promethearchaeati</taxon>
        <taxon>Candidatus Heimdallarchaeota</taxon>
        <taxon>Candidatus Heimdallarchaeia (ex Rinke et al. 2021) (nom. nud.)</taxon>
        <taxon>Candidatus Heimdallarchaeales</taxon>
        <taxon>Candidatus Heimdallarchaeaceae</taxon>
        <taxon>Candidatus Heimdallarchaeum</taxon>
    </lineage>
</organism>
<keyword evidence="1" id="KW-1133">Transmembrane helix</keyword>
<feature type="transmembrane region" description="Helical" evidence="1">
    <location>
        <begin position="20"/>
        <end position="39"/>
    </location>
</feature>
<dbReference type="EMBL" id="CP084166">
    <property type="protein sequence ID" value="UJG40011.1"/>
    <property type="molecule type" value="Genomic_DNA"/>
</dbReference>
<dbReference type="Proteomes" id="UP001201020">
    <property type="component" value="Chromosome"/>
</dbReference>
<keyword evidence="1" id="KW-0472">Membrane</keyword>
<protein>
    <submittedName>
        <fullName evidence="2">Uncharacterized protein</fullName>
    </submittedName>
</protein>